<evidence type="ECO:0008006" key="3">
    <source>
        <dbReference type="Google" id="ProtNLM"/>
    </source>
</evidence>
<dbReference type="InterPro" id="IPR024523">
    <property type="entry name" value="DUF3793"/>
</dbReference>
<dbReference type="Proteomes" id="UP000198995">
    <property type="component" value="Unassembled WGS sequence"/>
</dbReference>
<dbReference type="RefSeq" id="WP_091791985.1">
    <property type="nucleotide sequence ID" value="NZ_FNAF01000008.1"/>
</dbReference>
<keyword evidence="2" id="KW-1185">Reference proteome</keyword>
<name>A0A1G6XYG8_PEPNI</name>
<dbReference type="Pfam" id="PF12672">
    <property type="entry name" value="DUF3793"/>
    <property type="match status" value="1"/>
</dbReference>
<proteinExistence type="predicted"/>
<organism evidence="1 2">
    <name type="scientific">Peptococcus niger</name>
    <dbReference type="NCBI Taxonomy" id="2741"/>
    <lineage>
        <taxon>Bacteria</taxon>
        <taxon>Bacillati</taxon>
        <taxon>Bacillota</taxon>
        <taxon>Clostridia</taxon>
        <taxon>Eubacteriales</taxon>
        <taxon>Peptococcaceae</taxon>
        <taxon>Peptococcus</taxon>
    </lineage>
</organism>
<sequence length="183" mass="20738">MFEQRLIYYCAPTLAGLKTAGLFNTHGIPDAIVKQEANRLTGLLADCGLALRLFAKKDRATLVYLYRESDLARDLANPDVRDFLLTYGYQLETIDTALDSLAKRIQTCPAFPHEVGVFLSYPLEDVKSFIALGGAQCLLCGHWCAYSETENAQLCFNRYDRCSHCYRNLYRRGRRLPELAVAR</sequence>
<evidence type="ECO:0000313" key="1">
    <source>
        <dbReference type="EMBL" id="SDD83072.1"/>
    </source>
</evidence>
<dbReference type="OrthoDB" id="5393676at2"/>
<accession>A0A1G6XYG8</accession>
<gene>
    <name evidence="1" type="ORF">SAMN04489866_10825</name>
</gene>
<dbReference type="EMBL" id="FNAF01000008">
    <property type="protein sequence ID" value="SDD83072.1"/>
    <property type="molecule type" value="Genomic_DNA"/>
</dbReference>
<dbReference type="STRING" id="2741.SAMN04489866_10825"/>
<evidence type="ECO:0000313" key="2">
    <source>
        <dbReference type="Proteomes" id="UP000198995"/>
    </source>
</evidence>
<dbReference type="AlphaFoldDB" id="A0A1G6XYG8"/>
<protein>
    <recommendedName>
        <fullName evidence="3">DUF3793 family protein</fullName>
    </recommendedName>
</protein>
<reference evidence="1 2" key="1">
    <citation type="submission" date="2016-10" db="EMBL/GenBank/DDBJ databases">
        <authorList>
            <person name="de Groot N.N."/>
        </authorList>
    </citation>
    <scope>NUCLEOTIDE SEQUENCE [LARGE SCALE GENOMIC DNA]</scope>
    <source>
        <strain evidence="1 2">DSM 20475</strain>
    </source>
</reference>